<dbReference type="AlphaFoldDB" id="A0A235EUA3"/>
<feature type="transmembrane region" description="Helical" evidence="7">
    <location>
        <begin position="351"/>
        <end position="372"/>
    </location>
</feature>
<feature type="transmembrane region" description="Helical" evidence="7">
    <location>
        <begin position="141"/>
        <end position="164"/>
    </location>
</feature>
<feature type="transmembrane region" description="Helical" evidence="7">
    <location>
        <begin position="176"/>
        <end position="196"/>
    </location>
</feature>
<feature type="transmembrane region" description="Helical" evidence="7">
    <location>
        <begin position="441"/>
        <end position="465"/>
    </location>
</feature>
<evidence type="ECO:0000256" key="3">
    <source>
        <dbReference type="ARBA" id="ARBA00022475"/>
    </source>
</evidence>
<evidence type="ECO:0000256" key="7">
    <source>
        <dbReference type="SAM" id="Phobius"/>
    </source>
</evidence>
<keyword evidence="9" id="KW-1185">Reference proteome</keyword>
<evidence type="ECO:0008006" key="10">
    <source>
        <dbReference type="Google" id="ProtNLM"/>
    </source>
</evidence>
<feature type="transmembrane region" description="Helical" evidence="7">
    <location>
        <begin position="202"/>
        <end position="221"/>
    </location>
</feature>
<evidence type="ECO:0000313" key="9">
    <source>
        <dbReference type="Proteomes" id="UP000215181"/>
    </source>
</evidence>
<evidence type="ECO:0000313" key="8">
    <source>
        <dbReference type="EMBL" id="OYD52626.1"/>
    </source>
</evidence>
<evidence type="ECO:0000256" key="5">
    <source>
        <dbReference type="ARBA" id="ARBA00022989"/>
    </source>
</evidence>
<feature type="transmembrane region" description="Helical" evidence="7">
    <location>
        <begin position="110"/>
        <end position="129"/>
    </location>
</feature>
<evidence type="ECO:0000256" key="2">
    <source>
        <dbReference type="ARBA" id="ARBA00007430"/>
    </source>
</evidence>
<sequence>MTQRRLVHAVIIGVVRLTSRHLPAIHQPTVRTRTSMGTRRALGVTSASQLISFALNLLNVIVVARLLTPSEIGVFSVAVSFQAIVHVFREFGVNQYLVQATSVAEDDFRAAFTLTLMFSWTVALFLFVGSGPLSVFYNHDGVATVLALLAVNFLLMPFGTPSLGMLVRELRFERLAAIRIANLSTATIVTITAAWLGQSYLSMVWGAIAGQIANLVAVSIARPQGILMLPTLNGVRSIFRFGSISSAATLIQELGRSAPDLILGRTLGFSAVAYYSRAAGLRDMLLGQLVAVVNGVHFPTFAQAIRDGADPAELYARATTYLIGVTIPFLALLALLAEPLILFFFGDQWLVSAPLATLLCLFAIFTAPYALARLSLIASGQVSSVLYLECVVQAIRIAVLLTSIWLPLERVVPLLGIVAAIEAAAYQYGLRRYLGVGFAQLWKSIATASVLSLLTLLGPGLLWLSPIADADSMSMRFSLLALSGLTALGAWVAGLFLLKHPLREELVNVISTAVRFVRR</sequence>
<feature type="transmembrane region" description="Helical" evidence="7">
    <location>
        <begin position="321"/>
        <end position="345"/>
    </location>
</feature>
<evidence type="ECO:0000256" key="6">
    <source>
        <dbReference type="ARBA" id="ARBA00023136"/>
    </source>
</evidence>
<feature type="transmembrane region" description="Helical" evidence="7">
    <location>
        <begin position="477"/>
        <end position="498"/>
    </location>
</feature>
<dbReference type="PANTHER" id="PTHR30250:SF10">
    <property type="entry name" value="LIPOPOLYSACCHARIDE BIOSYNTHESIS PROTEIN WZXC"/>
    <property type="match status" value="1"/>
</dbReference>
<keyword evidence="5 7" id="KW-1133">Transmembrane helix</keyword>
<dbReference type="Proteomes" id="UP000215181">
    <property type="component" value="Unassembled WGS sequence"/>
</dbReference>
<gene>
    <name evidence="8" type="ORF">CGK74_17350</name>
</gene>
<feature type="transmembrane region" description="Helical" evidence="7">
    <location>
        <begin position="41"/>
        <end position="66"/>
    </location>
</feature>
<name>A0A235EUA3_9RHOO</name>
<protein>
    <recommendedName>
        <fullName evidence="10">Lipopolysaccharide biosynthesis protein</fullName>
    </recommendedName>
</protein>
<evidence type="ECO:0000256" key="1">
    <source>
        <dbReference type="ARBA" id="ARBA00004651"/>
    </source>
</evidence>
<dbReference type="Pfam" id="PF13440">
    <property type="entry name" value="Polysacc_synt_3"/>
    <property type="match status" value="1"/>
</dbReference>
<feature type="transmembrane region" description="Helical" evidence="7">
    <location>
        <begin position="411"/>
        <end position="429"/>
    </location>
</feature>
<accession>A0A235EUA3</accession>
<comment type="subcellular location">
    <subcellularLocation>
        <location evidence="1">Cell membrane</location>
        <topology evidence="1">Multi-pass membrane protein</topology>
    </subcellularLocation>
</comment>
<dbReference type="OrthoDB" id="8538786at2"/>
<keyword evidence="4 7" id="KW-0812">Transmembrane</keyword>
<reference evidence="8 9" key="1">
    <citation type="submission" date="2017-07" db="EMBL/GenBank/DDBJ databases">
        <title>Thauera sp. KNDSS-Mac4 genome sequence and assembly.</title>
        <authorList>
            <person name="Mayilraj S."/>
        </authorList>
    </citation>
    <scope>NUCLEOTIDE SEQUENCE [LARGE SCALE GENOMIC DNA]</scope>
    <source>
        <strain evidence="8 9">KNDSS-Mac4</strain>
    </source>
</reference>
<organism evidence="8 9">
    <name type="scientific">Thauera propionica</name>
    <dbReference type="NCBI Taxonomy" id="2019431"/>
    <lineage>
        <taxon>Bacteria</taxon>
        <taxon>Pseudomonadati</taxon>
        <taxon>Pseudomonadota</taxon>
        <taxon>Betaproteobacteria</taxon>
        <taxon>Rhodocyclales</taxon>
        <taxon>Zoogloeaceae</taxon>
        <taxon>Thauera</taxon>
    </lineage>
</organism>
<dbReference type="GO" id="GO:0005886">
    <property type="term" value="C:plasma membrane"/>
    <property type="evidence" value="ECO:0007669"/>
    <property type="project" value="UniProtKB-SubCell"/>
</dbReference>
<dbReference type="EMBL" id="NOIH01000033">
    <property type="protein sequence ID" value="OYD52626.1"/>
    <property type="molecule type" value="Genomic_DNA"/>
</dbReference>
<comment type="similarity">
    <text evidence="2">Belongs to the polysaccharide synthase family.</text>
</comment>
<dbReference type="InterPro" id="IPR050833">
    <property type="entry name" value="Poly_Biosynth_Transport"/>
</dbReference>
<keyword evidence="3" id="KW-1003">Cell membrane</keyword>
<proteinExistence type="inferred from homology"/>
<feature type="transmembrane region" description="Helical" evidence="7">
    <location>
        <begin position="384"/>
        <end position="405"/>
    </location>
</feature>
<evidence type="ECO:0000256" key="4">
    <source>
        <dbReference type="ARBA" id="ARBA00022692"/>
    </source>
</evidence>
<comment type="caution">
    <text evidence="8">The sequence shown here is derived from an EMBL/GenBank/DDBJ whole genome shotgun (WGS) entry which is preliminary data.</text>
</comment>
<dbReference type="PANTHER" id="PTHR30250">
    <property type="entry name" value="PST FAMILY PREDICTED COLANIC ACID TRANSPORTER"/>
    <property type="match status" value="1"/>
</dbReference>
<feature type="transmembrane region" description="Helical" evidence="7">
    <location>
        <begin position="72"/>
        <end position="89"/>
    </location>
</feature>
<keyword evidence="6 7" id="KW-0472">Membrane</keyword>